<dbReference type="SUPFAM" id="SSF54814">
    <property type="entry name" value="Prokaryotic type KH domain (KH-domain type II)"/>
    <property type="match status" value="2"/>
</dbReference>
<keyword evidence="3" id="KW-0889">Transcription antitermination</keyword>
<dbReference type="GO" id="GO:0003899">
    <property type="term" value="F:DNA-directed RNA polymerase activity"/>
    <property type="evidence" value="ECO:0007669"/>
    <property type="project" value="InterPro"/>
</dbReference>
<dbReference type="Gene3D" id="2.40.50.140">
    <property type="entry name" value="Nucleic acid-binding proteins"/>
    <property type="match status" value="1"/>
</dbReference>
<evidence type="ECO:0000256" key="1">
    <source>
        <dbReference type="ARBA" id="ARBA00022472"/>
    </source>
</evidence>
<dbReference type="FunFam" id="3.30.300.20:FF:000005">
    <property type="entry name" value="Transcription termination/antitermination protein NusA"/>
    <property type="match status" value="1"/>
</dbReference>
<dbReference type="EMBL" id="UOEU01001028">
    <property type="protein sequence ID" value="VAW43114.1"/>
    <property type="molecule type" value="Genomic_DNA"/>
</dbReference>
<dbReference type="SUPFAM" id="SSF47789">
    <property type="entry name" value="C-terminal domain of RNA polymerase alpha subunit"/>
    <property type="match status" value="1"/>
</dbReference>
<dbReference type="InterPro" id="IPR013735">
    <property type="entry name" value="TF_NusA_N"/>
</dbReference>
<evidence type="ECO:0000256" key="6">
    <source>
        <dbReference type="ARBA" id="ARBA00023163"/>
    </source>
</evidence>
<dbReference type="InterPro" id="IPR004087">
    <property type="entry name" value="KH_dom"/>
</dbReference>
<dbReference type="InterPro" id="IPR011260">
    <property type="entry name" value="RNAP_asu_C"/>
</dbReference>
<dbReference type="InterPro" id="IPR010213">
    <property type="entry name" value="TF_NusA"/>
</dbReference>
<dbReference type="AlphaFoldDB" id="A0A3B0WHU7"/>
<protein>
    <submittedName>
        <fullName evidence="9">Transcription termination protein NusA</fullName>
    </submittedName>
</protein>
<keyword evidence="6" id="KW-0804">Transcription</keyword>
<keyword evidence="2" id="KW-0963">Cytoplasm</keyword>
<sequence length="645" mass="71771">MKSEFILAFNEICEQRGLAKEEVFDALKTALVSAYRRDTNISSQQDVSVDIDPRTGEPTIYSEKEVVDSIIDNRTEVLLEVAHKEGHTDAEYGDLVMADSTTAGFGRIAAQTAKQVLLQRVREAEREQLYEEFSGREGELINGTVQSVSGQHLTIGLGRTEAILPKSQQVQRERYRAHDKIRIYVLEVRRTNRGPQIFVSRNHRNLLRRLLELEVPEIYNGQVEIKSIAREAGQRSKVAVLALQPGVDPVGACVGMRGVRIQSIVRELNDEKIDVIEWDSNQHTFIAKALSPARVSHVFLEESFNDGKTAVVIVPDDQLSLAIGREGQNARLGAKLTGWRIDIKSLTEAAIESLNNLDDPDADPAVVENEKLIEAAKQVIAKKEAGRPITAEDYYNLDRLVGGVEGKIITARAVLFEAERKVRDEARKSVPEQAWQLNLEELDLPGRVHNLLLDAKIETVGALMLTLSIGDEAFLEIKGLGDKALEVVQERLANYDGWEEVEEEVLEEADGEATAEADDEAAEDETAVAEVEEEIVAEVEPEVETAVAPEEEVEEEPAVPAIDDLSRSLVDVTPVKKVTKKKKAKPAVVIARPVRTPLVDEEEQSRGKKGKQLVLDEKSGEVVVKRKRKGSRNRPDWEDFDMDDV</sequence>
<dbReference type="GO" id="GO:0003723">
    <property type="term" value="F:RNA binding"/>
    <property type="evidence" value="ECO:0007669"/>
    <property type="project" value="UniProtKB-KW"/>
</dbReference>
<gene>
    <name evidence="9" type="ORF">MNBD_CHLOROFLEXI01-570</name>
</gene>
<proteinExistence type="inferred from homology"/>
<dbReference type="HAMAP" id="MF_00945_B">
    <property type="entry name" value="NusA_B"/>
    <property type="match status" value="1"/>
</dbReference>
<dbReference type="InterPro" id="IPR012340">
    <property type="entry name" value="NA-bd_OB-fold"/>
</dbReference>
<dbReference type="PROSITE" id="PS50126">
    <property type="entry name" value="S1"/>
    <property type="match status" value="1"/>
</dbReference>
<dbReference type="Pfam" id="PF00575">
    <property type="entry name" value="S1"/>
    <property type="match status" value="1"/>
</dbReference>
<dbReference type="GO" id="GO:0031564">
    <property type="term" value="P:transcription antitermination"/>
    <property type="evidence" value="ECO:0007669"/>
    <property type="project" value="UniProtKB-KW"/>
</dbReference>
<reference evidence="9" key="1">
    <citation type="submission" date="2018-06" db="EMBL/GenBank/DDBJ databases">
        <authorList>
            <person name="Zhirakovskaya E."/>
        </authorList>
    </citation>
    <scope>NUCLEOTIDE SEQUENCE</scope>
</reference>
<dbReference type="GO" id="GO:0005829">
    <property type="term" value="C:cytosol"/>
    <property type="evidence" value="ECO:0007669"/>
    <property type="project" value="TreeGrafter"/>
</dbReference>
<feature type="region of interest" description="Disordered" evidence="7">
    <location>
        <begin position="624"/>
        <end position="645"/>
    </location>
</feature>
<dbReference type="SMART" id="SM00322">
    <property type="entry name" value="KH"/>
    <property type="match status" value="2"/>
</dbReference>
<dbReference type="Pfam" id="PF26594">
    <property type="entry name" value="KH_NusA_2nd"/>
    <property type="match status" value="1"/>
</dbReference>
<evidence type="ECO:0000256" key="4">
    <source>
        <dbReference type="ARBA" id="ARBA00022884"/>
    </source>
</evidence>
<dbReference type="InterPro" id="IPR025249">
    <property type="entry name" value="TF_NusA_KH_1st"/>
</dbReference>
<dbReference type="Pfam" id="PF13184">
    <property type="entry name" value="KH_NusA_1st"/>
    <property type="match status" value="1"/>
</dbReference>
<organism evidence="9">
    <name type="scientific">hydrothermal vent metagenome</name>
    <dbReference type="NCBI Taxonomy" id="652676"/>
    <lineage>
        <taxon>unclassified sequences</taxon>
        <taxon>metagenomes</taxon>
        <taxon>ecological metagenomes</taxon>
    </lineage>
</organism>
<dbReference type="CDD" id="cd02134">
    <property type="entry name" value="KH-II_NusA_rpt1"/>
    <property type="match status" value="1"/>
</dbReference>
<dbReference type="SUPFAM" id="SSF50249">
    <property type="entry name" value="Nucleic acid-binding proteins"/>
    <property type="match status" value="1"/>
</dbReference>
<dbReference type="Gene3D" id="3.30.1480.10">
    <property type="entry name" value="NusA, N-terminal domain"/>
    <property type="match status" value="1"/>
</dbReference>
<dbReference type="Pfam" id="PF08529">
    <property type="entry name" value="NusA_N"/>
    <property type="match status" value="1"/>
</dbReference>
<dbReference type="InterPro" id="IPR036555">
    <property type="entry name" value="NusA_N_sf"/>
</dbReference>
<dbReference type="InterPro" id="IPR058582">
    <property type="entry name" value="KH_NusA_2nd"/>
</dbReference>
<name>A0A3B0WHU7_9ZZZZ</name>
<dbReference type="InterPro" id="IPR015946">
    <property type="entry name" value="KH_dom-like_a/b"/>
</dbReference>
<dbReference type="PROSITE" id="PS50084">
    <property type="entry name" value="KH_TYPE_1"/>
    <property type="match status" value="1"/>
</dbReference>
<keyword evidence="5" id="KW-0805">Transcription regulation</keyword>
<dbReference type="PANTHER" id="PTHR22648">
    <property type="entry name" value="TRANSCRIPTION TERMINATION FACTOR NUSA"/>
    <property type="match status" value="1"/>
</dbReference>
<feature type="domain" description="S1 motif" evidence="8">
    <location>
        <begin position="138"/>
        <end position="202"/>
    </location>
</feature>
<evidence type="ECO:0000256" key="2">
    <source>
        <dbReference type="ARBA" id="ARBA00022490"/>
    </source>
</evidence>
<dbReference type="Gene3D" id="3.30.300.20">
    <property type="match status" value="2"/>
</dbReference>
<dbReference type="PANTHER" id="PTHR22648:SF0">
    <property type="entry name" value="TRANSCRIPTION TERMINATION_ANTITERMINATION PROTEIN NUSA"/>
    <property type="match status" value="1"/>
</dbReference>
<dbReference type="InterPro" id="IPR030842">
    <property type="entry name" value="TF_NusA_bacterial"/>
</dbReference>
<dbReference type="CDD" id="cd04455">
    <property type="entry name" value="S1_NusA"/>
    <property type="match status" value="1"/>
</dbReference>
<evidence type="ECO:0000256" key="5">
    <source>
        <dbReference type="ARBA" id="ARBA00023015"/>
    </source>
</evidence>
<dbReference type="Gene3D" id="1.10.150.20">
    <property type="entry name" value="5' to 3' exonuclease, C-terminal subdomain"/>
    <property type="match status" value="1"/>
</dbReference>
<evidence type="ECO:0000313" key="9">
    <source>
        <dbReference type="EMBL" id="VAW43114.1"/>
    </source>
</evidence>
<dbReference type="GO" id="GO:0003677">
    <property type="term" value="F:DNA binding"/>
    <property type="evidence" value="ECO:0007669"/>
    <property type="project" value="InterPro"/>
</dbReference>
<keyword evidence="4" id="KW-0694">RNA-binding</keyword>
<keyword evidence="1" id="KW-0806">Transcription termination</keyword>
<dbReference type="GO" id="GO:0006353">
    <property type="term" value="P:DNA-templated transcription termination"/>
    <property type="evidence" value="ECO:0007669"/>
    <property type="project" value="UniProtKB-KW"/>
</dbReference>
<dbReference type="Pfam" id="PF03118">
    <property type="entry name" value="RNA_pol_A_CTD"/>
    <property type="match status" value="1"/>
</dbReference>
<dbReference type="NCBIfam" id="TIGR01953">
    <property type="entry name" value="NusA"/>
    <property type="match status" value="1"/>
</dbReference>
<accession>A0A3B0WHU7</accession>
<dbReference type="CDD" id="cd22529">
    <property type="entry name" value="KH-II_NusA_rpt2"/>
    <property type="match status" value="1"/>
</dbReference>
<dbReference type="InterPro" id="IPR009019">
    <property type="entry name" value="KH_sf_prok-type"/>
</dbReference>
<evidence type="ECO:0000256" key="7">
    <source>
        <dbReference type="SAM" id="MobiDB-lite"/>
    </source>
</evidence>
<dbReference type="SMART" id="SM00316">
    <property type="entry name" value="S1"/>
    <property type="match status" value="1"/>
</dbReference>
<dbReference type="SUPFAM" id="SSF69705">
    <property type="entry name" value="Transcription factor NusA, N-terminal domain"/>
    <property type="match status" value="1"/>
</dbReference>
<evidence type="ECO:0000256" key="3">
    <source>
        <dbReference type="ARBA" id="ARBA00022814"/>
    </source>
</evidence>
<dbReference type="GO" id="GO:0003700">
    <property type="term" value="F:DNA-binding transcription factor activity"/>
    <property type="evidence" value="ECO:0007669"/>
    <property type="project" value="InterPro"/>
</dbReference>
<dbReference type="InterPro" id="IPR003029">
    <property type="entry name" value="S1_domain"/>
</dbReference>
<evidence type="ECO:0000259" key="8">
    <source>
        <dbReference type="PROSITE" id="PS50126"/>
    </source>
</evidence>
<dbReference type="FunFam" id="3.30.300.20:FF:000002">
    <property type="entry name" value="Transcription termination/antitermination protein NusA"/>
    <property type="match status" value="1"/>
</dbReference>